<evidence type="ECO:0000256" key="1">
    <source>
        <dbReference type="SAM" id="MobiDB-lite"/>
    </source>
</evidence>
<dbReference type="OrthoDB" id="9809324at2"/>
<feature type="region of interest" description="Disordered" evidence="1">
    <location>
        <begin position="413"/>
        <end position="432"/>
    </location>
</feature>
<dbReference type="RefSeq" id="WP_007493834.1">
    <property type="nucleotide sequence ID" value="NZ_AGBF01000021.1"/>
</dbReference>
<sequence>MLLRFRVANVRSLRDEQELSFVAPGGEQGRPAHPVDLAGGASIPVLPLIGVFGANASGKSNVLTAMTDMRNAVLDSYARWASHDGIPRQVFALNPRSESEPSFFEVDIAIDSVRWTYGFELSATRVESEWLHSYPLGRRQEWLDRDASRPDVFKWPGGRVRDRAQLVRRTRPNALLLSTAGTDNHPQLSPLFHWFRRNFRMISPEVERDERARYTTKELSGPRATRIQELLRVADLGITGATVVQDGPGQDAVKLTHRSAAGDVSFDWQEESYGTRSWFALLGPLLLALDEGAVLLVDELDASLHPRFAAEVVRLFHDPYANPRGAQLVFTSHDATVLTTPSGERLLDPAQVWLTEKGKDGATALYPLTDAEPGEDEDLTQSYLAGAFGGVPALLEGQIARRLLVAREADTYDETGQRADGAGERADGAGRD</sequence>
<dbReference type="GO" id="GO:0016887">
    <property type="term" value="F:ATP hydrolysis activity"/>
    <property type="evidence" value="ECO:0007669"/>
    <property type="project" value="InterPro"/>
</dbReference>
<feature type="domain" description="ATPase AAA-type core" evidence="2">
    <location>
        <begin position="49"/>
        <end position="338"/>
    </location>
</feature>
<dbReference type="GO" id="GO:0005524">
    <property type="term" value="F:ATP binding"/>
    <property type="evidence" value="ECO:0007669"/>
    <property type="project" value="InterPro"/>
</dbReference>
<name>G2G912_9ACTN</name>
<protein>
    <recommendedName>
        <fullName evidence="2">ATPase AAA-type core domain-containing protein</fullName>
    </recommendedName>
</protein>
<dbReference type="EMBL" id="AGBF01000021">
    <property type="protein sequence ID" value="EGX59961.1"/>
    <property type="molecule type" value="Genomic_DNA"/>
</dbReference>
<dbReference type="InterPro" id="IPR003959">
    <property type="entry name" value="ATPase_AAA_core"/>
</dbReference>
<proteinExistence type="predicted"/>
<dbReference type="AlphaFoldDB" id="G2G912"/>
<dbReference type="PATRIC" id="fig|700597.3.peg.1932"/>
<dbReference type="Gene3D" id="3.40.50.300">
    <property type="entry name" value="P-loop containing nucleotide triphosphate hydrolases"/>
    <property type="match status" value="1"/>
</dbReference>
<organism evidence="3 4">
    <name type="scientific">Streptomyces zinciresistens K42</name>
    <dbReference type="NCBI Taxonomy" id="700597"/>
    <lineage>
        <taxon>Bacteria</taxon>
        <taxon>Bacillati</taxon>
        <taxon>Actinomycetota</taxon>
        <taxon>Actinomycetes</taxon>
        <taxon>Kitasatosporales</taxon>
        <taxon>Streptomycetaceae</taxon>
        <taxon>Streptomyces</taxon>
    </lineage>
</organism>
<evidence type="ECO:0000259" key="2">
    <source>
        <dbReference type="Pfam" id="PF13304"/>
    </source>
</evidence>
<dbReference type="InterPro" id="IPR027417">
    <property type="entry name" value="P-loop_NTPase"/>
</dbReference>
<evidence type="ECO:0000313" key="4">
    <source>
        <dbReference type="Proteomes" id="UP000004217"/>
    </source>
</evidence>
<dbReference type="Proteomes" id="UP000004217">
    <property type="component" value="Unassembled WGS sequence"/>
</dbReference>
<evidence type="ECO:0000313" key="3">
    <source>
        <dbReference type="EMBL" id="EGX59961.1"/>
    </source>
</evidence>
<keyword evidence="4" id="KW-1185">Reference proteome</keyword>
<dbReference type="PANTHER" id="PTHR40396">
    <property type="entry name" value="ATPASE-LIKE PROTEIN"/>
    <property type="match status" value="1"/>
</dbReference>
<gene>
    <name evidence="3" type="ORF">SZN_09913</name>
</gene>
<accession>G2G912</accession>
<reference evidence="3 4" key="1">
    <citation type="submission" date="2011-08" db="EMBL/GenBank/DDBJ databases">
        <authorList>
            <person name="Lin Y."/>
            <person name="Hao X."/>
            <person name="Johnstone L."/>
            <person name="Miller S.J."/>
            <person name="Wei G."/>
            <person name="Rensing C."/>
        </authorList>
    </citation>
    <scope>NUCLEOTIDE SEQUENCE [LARGE SCALE GENOMIC DNA]</scope>
    <source>
        <strain evidence="3 4">K42</strain>
    </source>
</reference>
<dbReference type="PANTHER" id="PTHR40396:SF1">
    <property type="entry name" value="ATPASE AAA-TYPE CORE DOMAIN-CONTAINING PROTEIN"/>
    <property type="match status" value="1"/>
</dbReference>
<dbReference type="Pfam" id="PF13304">
    <property type="entry name" value="AAA_21"/>
    <property type="match status" value="1"/>
</dbReference>
<comment type="caution">
    <text evidence="3">The sequence shown here is derived from an EMBL/GenBank/DDBJ whole genome shotgun (WGS) entry which is preliminary data.</text>
</comment>
<dbReference type="SUPFAM" id="SSF52540">
    <property type="entry name" value="P-loop containing nucleoside triphosphate hydrolases"/>
    <property type="match status" value="1"/>
</dbReference>